<keyword evidence="1" id="KW-0472">Membrane</keyword>
<feature type="transmembrane region" description="Helical" evidence="1">
    <location>
        <begin position="101"/>
        <end position="128"/>
    </location>
</feature>
<sequence length="251" mass="26443">MMSTIQPALTDRQSQPLMTSCDDIYQFSTESEKAYLEQQDASSPSFIPPPAYPATCSPSVHDPHPVACTRLRNTHPHDSESGKCTHSKLGNYLRDKRVKRILIPVVLSVLGIAAVTAVACAGGFNGIYSEWRAGDSSPVATTSSVGADESSQSAMPQLVGRAAEAVSAATGADGSGSIFVDRKLYLIIIFVGLVVVVIFGIMLSAWCCKGAFQNPLCCPCYLCACCGGLACLECIGCGLCAEGFEELSQDG</sequence>
<keyword evidence="1" id="KW-0812">Transmembrane</keyword>
<keyword evidence="1" id="KW-1133">Transmembrane helix</keyword>
<keyword evidence="3" id="KW-1185">Reference proteome</keyword>
<proteinExistence type="predicted"/>
<dbReference type="EMBL" id="JACGCI010000033">
    <property type="protein sequence ID" value="KAF6754681.1"/>
    <property type="molecule type" value="Genomic_DNA"/>
</dbReference>
<evidence type="ECO:0000313" key="2">
    <source>
        <dbReference type="EMBL" id="KAF6754681.1"/>
    </source>
</evidence>
<reference evidence="2 3" key="1">
    <citation type="submission" date="2020-07" db="EMBL/GenBank/DDBJ databases">
        <title>Comparative genomics of pyrophilous fungi reveals a link between fire events and developmental genes.</title>
        <authorList>
            <consortium name="DOE Joint Genome Institute"/>
            <person name="Steindorff A.S."/>
            <person name="Carver A."/>
            <person name="Calhoun S."/>
            <person name="Stillman K."/>
            <person name="Liu H."/>
            <person name="Lipzen A."/>
            <person name="Pangilinan J."/>
            <person name="Labutti K."/>
            <person name="Bruns T.D."/>
            <person name="Grigoriev I.V."/>
        </authorList>
    </citation>
    <scope>NUCLEOTIDE SEQUENCE [LARGE SCALE GENOMIC DNA]</scope>
    <source>
        <strain evidence="2 3">CBS 144469</strain>
    </source>
</reference>
<dbReference type="AlphaFoldDB" id="A0A8H6HZK8"/>
<gene>
    <name evidence="2" type="ORF">DFP72DRAFT_362518</name>
</gene>
<feature type="transmembrane region" description="Helical" evidence="1">
    <location>
        <begin position="184"/>
        <end position="206"/>
    </location>
</feature>
<dbReference type="Proteomes" id="UP000521943">
    <property type="component" value="Unassembled WGS sequence"/>
</dbReference>
<name>A0A8H6HZK8_9AGAR</name>
<protein>
    <submittedName>
        <fullName evidence="2">Uncharacterized protein</fullName>
    </submittedName>
</protein>
<accession>A0A8H6HZK8</accession>
<evidence type="ECO:0000313" key="3">
    <source>
        <dbReference type="Proteomes" id="UP000521943"/>
    </source>
</evidence>
<comment type="caution">
    <text evidence="2">The sequence shown here is derived from an EMBL/GenBank/DDBJ whole genome shotgun (WGS) entry which is preliminary data.</text>
</comment>
<evidence type="ECO:0000256" key="1">
    <source>
        <dbReference type="SAM" id="Phobius"/>
    </source>
</evidence>
<organism evidence="2 3">
    <name type="scientific">Ephemerocybe angulata</name>
    <dbReference type="NCBI Taxonomy" id="980116"/>
    <lineage>
        <taxon>Eukaryota</taxon>
        <taxon>Fungi</taxon>
        <taxon>Dikarya</taxon>
        <taxon>Basidiomycota</taxon>
        <taxon>Agaricomycotina</taxon>
        <taxon>Agaricomycetes</taxon>
        <taxon>Agaricomycetidae</taxon>
        <taxon>Agaricales</taxon>
        <taxon>Agaricineae</taxon>
        <taxon>Psathyrellaceae</taxon>
        <taxon>Ephemerocybe</taxon>
    </lineage>
</organism>
<dbReference type="OrthoDB" id="3006091at2759"/>